<name>A0ABV4T382_9EURY</name>
<protein>
    <submittedName>
        <fullName evidence="2">Uncharacterized protein</fullName>
    </submittedName>
</protein>
<reference evidence="2 3" key="1">
    <citation type="submission" date="2023-03" db="EMBL/GenBank/DDBJ databases">
        <title>Speciation in Pyrococcus: adaptation to high temperature as a mechanism.</title>
        <authorList>
            <person name="Gu J."/>
        </authorList>
    </citation>
    <scope>NUCLEOTIDE SEQUENCE [LARGE SCALE GENOMIC DNA]</scope>
    <source>
        <strain evidence="2 3">LMOA34</strain>
    </source>
</reference>
<organism evidence="2 3">
    <name type="scientific">Pyrococcus kukulkanii</name>
    <dbReference type="NCBI Taxonomy" id="1609559"/>
    <lineage>
        <taxon>Archaea</taxon>
        <taxon>Methanobacteriati</taxon>
        <taxon>Methanobacteriota</taxon>
        <taxon>Thermococci</taxon>
        <taxon>Thermococcales</taxon>
        <taxon>Thermococcaceae</taxon>
        <taxon>Pyrococcus</taxon>
    </lineage>
</organism>
<evidence type="ECO:0000256" key="1">
    <source>
        <dbReference type="SAM" id="Phobius"/>
    </source>
</evidence>
<feature type="transmembrane region" description="Helical" evidence="1">
    <location>
        <begin position="12"/>
        <end position="31"/>
    </location>
</feature>
<dbReference type="RefSeq" id="WP_372823629.1">
    <property type="nucleotide sequence ID" value="NZ_CP122538.1"/>
</dbReference>
<proteinExistence type="predicted"/>
<keyword evidence="3" id="KW-1185">Reference proteome</keyword>
<keyword evidence="1" id="KW-0472">Membrane</keyword>
<evidence type="ECO:0000313" key="2">
    <source>
        <dbReference type="EMBL" id="MFA4804275.1"/>
    </source>
</evidence>
<feature type="transmembrane region" description="Helical" evidence="1">
    <location>
        <begin position="43"/>
        <end position="64"/>
    </location>
</feature>
<keyword evidence="1" id="KW-1133">Transmembrane helix</keyword>
<accession>A0ABV4T382</accession>
<dbReference type="Proteomes" id="UP001571980">
    <property type="component" value="Unassembled WGS sequence"/>
</dbReference>
<dbReference type="EMBL" id="JARRIG010000003">
    <property type="protein sequence ID" value="MFA4804275.1"/>
    <property type="molecule type" value="Genomic_DNA"/>
</dbReference>
<sequence length="70" mass="8166">MSKKPQFITDKNLAILTIVLWIFPFAVYLFNTPEPSILHMSKPFAYSVIWWIVVLLLFVIWAYYDLGGGK</sequence>
<gene>
    <name evidence="2" type="ORF">P8X34_05905</name>
</gene>
<evidence type="ECO:0000313" key="3">
    <source>
        <dbReference type="Proteomes" id="UP001571980"/>
    </source>
</evidence>
<comment type="caution">
    <text evidence="2">The sequence shown here is derived from an EMBL/GenBank/DDBJ whole genome shotgun (WGS) entry which is preliminary data.</text>
</comment>
<keyword evidence="1" id="KW-0812">Transmembrane</keyword>